<dbReference type="OrthoDB" id="435980at2759"/>
<evidence type="ECO:0000256" key="6">
    <source>
        <dbReference type="ARBA" id="ARBA00023136"/>
    </source>
</evidence>
<dbReference type="PANTHER" id="PTHR43840:SF15">
    <property type="entry name" value="MITOCHONDRIAL METAL TRANSPORTER 1-RELATED"/>
    <property type="match status" value="1"/>
</dbReference>
<dbReference type="Proteomes" id="UP001165122">
    <property type="component" value="Unassembled WGS sequence"/>
</dbReference>
<accession>A0A9W7KSV4</accession>
<dbReference type="InterPro" id="IPR002524">
    <property type="entry name" value="Cation_efflux"/>
</dbReference>
<evidence type="ECO:0000256" key="4">
    <source>
        <dbReference type="ARBA" id="ARBA00022692"/>
    </source>
</evidence>
<sequence>MFRVQHLRKSRASRIFTPLNPTLLPPPTFSIRSFSSRDFNHKQHPPPTAQDGVDVTVRGALLNGALATSKAVVGVAAHSPALISDAAHSFSDIATDVVTLFSYKKARQQPDFEHPWGHGKYESVGTAAVGCVLVATGIGVASHAGVTLYEVLMQDYWAQHATAIIREELADPFLSPIAAMGVAAASMALKLDMYWMTLKVGHEQNSKVIIANAFHHRSDALSSAVAFVGIGASAFLGVPLLDPLAGLAVAAWVVNDGVEVTQGAVRELLDKQIDSSLLTEMAHVCSSVPGVKLKGGRSIRGRRMGPMMSVDVNITVDGWMSASSAHQLGEHVRMKLMARWAREGLRDVRIHIDPDIRQEFDQYALHDADGGVTGLRDPQGVYEERIRAILAKVSASVASALFQKSSKLASSL</sequence>
<evidence type="ECO:0000313" key="10">
    <source>
        <dbReference type="Proteomes" id="UP001165122"/>
    </source>
</evidence>
<evidence type="ECO:0000256" key="1">
    <source>
        <dbReference type="ARBA" id="ARBA00004141"/>
    </source>
</evidence>
<dbReference type="NCBIfam" id="TIGR01297">
    <property type="entry name" value="CDF"/>
    <property type="match status" value="1"/>
</dbReference>
<name>A0A9W7KSV4_9STRA</name>
<dbReference type="Gene3D" id="1.20.1510.10">
    <property type="entry name" value="Cation efflux protein transmembrane domain"/>
    <property type="match status" value="1"/>
</dbReference>
<dbReference type="InterPro" id="IPR036837">
    <property type="entry name" value="Cation_efflux_CTD_sf"/>
</dbReference>
<gene>
    <name evidence="9" type="ORF">TrLO_g9895</name>
</gene>
<dbReference type="SUPFAM" id="SSF161111">
    <property type="entry name" value="Cation efflux protein transmembrane domain-like"/>
    <property type="match status" value="1"/>
</dbReference>
<dbReference type="Pfam" id="PF16916">
    <property type="entry name" value="ZT_dimer"/>
    <property type="match status" value="1"/>
</dbReference>
<keyword evidence="4" id="KW-0812">Transmembrane</keyword>
<dbReference type="AlphaFoldDB" id="A0A9W7KSV4"/>
<dbReference type="SUPFAM" id="SSF160240">
    <property type="entry name" value="Cation efflux protein cytoplasmic domain-like"/>
    <property type="match status" value="1"/>
</dbReference>
<evidence type="ECO:0000256" key="3">
    <source>
        <dbReference type="ARBA" id="ARBA00022448"/>
    </source>
</evidence>
<evidence type="ECO:0000313" key="9">
    <source>
        <dbReference type="EMBL" id="GMI10398.1"/>
    </source>
</evidence>
<dbReference type="GO" id="GO:0016020">
    <property type="term" value="C:membrane"/>
    <property type="evidence" value="ECO:0007669"/>
    <property type="project" value="UniProtKB-SubCell"/>
</dbReference>
<evidence type="ECO:0008006" key="11">
    <source>
        <dbReference type="Google" id="ProtNLM"/>
    </source>
</evidence>
<dbReference type="FunFam" id="1.20.1510.10:FF:000006">
    <property type="entry name" value="Divalent cation efflux transporter"/>
    <property type="match status" value="1"/>
</dbReference>
<dbReference type="InterPro" id="IPR027470">
    <property type="entry name" value="Cation_efflux_CTD"/>
</dbReference>
<evidence type="ECO:0000256" key="2">
    <source>
        <dbReference type="ARBA" id="ARBA00008114"/>
    </source>
</evidence>
<keyword evidence="6" id="KW-0472">Membrane</keyword>
<organism evidence="9 10">
    <name type="scientific">Triparma laevis f. longispina</name>
    <dbReference type="NCBI Taxonomy" id="1714387"/>
    <lineage>
        <taxon>Eukaryota</taxon>
        <taxon>Sar</taxon>
        <taxon>Stramenopiles</taxon>
        <taxon>Ochrophyta</taxon>
        <taxon>Bolidophyceae</taxon>
        <taxon>Parmales</taxon>
        <taxon>Triparmaceae</taxon>
        <taxon>Triparma</taxon>
    </lineage>
</organism>
<dbReference type="InterPro" id="IPR058533">
    <property type="entry name" value="Cation_efflux_TM"/>
</dbReference>
<dbReference type="EMBL" id="BRXW01000148">
    <property type="protein sequence ID" value="GMI10398.1"/>
    <property type="molecule type" value="Genomic_DNA"/>
</dbReference>
<dbReference type="InterPro" id="IPR050291">
    <property type="entry name" value="CDF_Transporter"/>
</dbReference>
<comment type="caution">
    <text evidence="9">The sequence shown here is derived from an EMBL/GenBank/DDBJ whole genome shotgun (WGS) entry which is preliminary data.</text>
</comment>
<protein>
    <recommendedName>
        <fullName evidence="11">Cation efflux protein cytoplasmic domain-containing protein</fullName>
    </recommendedName>
</protein>
<keyword evidence="3" id="KW-0813">Transport</keyword>
<comment type="subcellular location">
    <subcellularLocation>
        <location evidence="1">Membrane</location>
        <topology evidence="1">Multi-pass membrane protein</topology>
    </subcellularLocation>
</comment>
<keyword evidence="5" id="KW-1133">Transmembrane helix</keyword>
<comment type="similarity">
    <text evidence="2">Belongs to the cation diffusion facilitator (CDF) transporter (TC 2.A.4) family.</text>
</comment>
<proteinExistence type="inferred from homology"/>
<dbReference type="PANTHER" id="PTHR43840">
    <property type="entry name" value="MITOCHONDRIAL METAL TRANSPORTER 1-RELATED"/>
    <property type="match status" value="1"/>
</dbReference>
<evidence type="ECO:0000259" key="8">
    <source>
        <dbReference type="Pfam" id="PF16916"/>
    </source>
</evidence>
<reference evidence="10" key="1">
    <citation type="journal article" date="2023" name="Commun. Biol.">
        <title>Genome analysis of Parmales, the sister group of diatoms, reveals the evolutionary specialization of diatoms from phago-mixotrophs to photoautotrophs.</title>
        <authorList>
            <person name="Ban H."/>
            <person name="Sato S."/>
            <person name="Yoshikawa S."/>
            <person name="Yamada K."/>
            <person name="Nakamura Y."/>
            <person name="Ichinomiya M."/>
            <person name="Sato N."/>
            <person name="Blanc-Mathieu R."/>
            <person name="Endo H."/>
            <person name="Kuwata A."/>
            <person name="Ogata H."/>
        </authorList>
    </citation>
    <scope>NUCLEOTIDE SEQUENCE [LARGE SCALE GENOMIC DNA]</scope>
    <source>
        <strain evidence="10">NIES 3700</strain>
    </source>
</reference>
<dbReference type="Pfam" id="PF01545">
    <property type="entry name" value="Cation_efflux"/>
    <property type="match status" value="1"/>
</dbReference>
<feature type="domain" description="Cation efflux protein cytoplasmic" evidence="8">
    <location>
        <begin position="277"/>
        <end position="354"/>
    </location>
</feature>
<evidence type="ECO:0000259" key="7">
    <source>
        <dbReference type="Pfam" id="PF01545"/>
    </source>
</evidence>
<dbReference type="Gene3D" id="3.30.70.1350">
    <property type="entry name" value="Cation efflux protein, cytoplasmic domain"/>
    <property type="match status" value="1"/>
</dbReference>
<feature type="domain" description="Cation efflux protein transmembrane" evidence="7">
    <location>
        <begin position="59"/>
        <end position="269"/>
    </location>
</feature>
<evidence type="ECO:0000256" key="5">
    <source>
        <dbReference type="ARBA" id="ARBA00022989"/>
    </source>
</evidence>
<dbReference type="GO" id="GO:0008324">
    <property type="term" value="F:monoatomic cation transmembrane transporter activity"/>
    <property type="evidence" value="ECO:0007669"/>
    <property type="project" value="InterPro"/>
</dbReference>
<dbReference type="InterPro" id="IPR027469">
    <property type="entry name" value="Cation_efflux_TMD_sf"/>
</dbReference>
<keyword evidence="10" id="KW-1185">Reference proteome</keyword>